<dbReference type="FunFam" id="3.40.50.720:FF:000084">
    <property type="entry name" value="Short-chain dehydrogenase reductase"/>
    <property type="match status" value="1"/>
</dbReference>
<name>A0A974SPH3_9RHOO</name>
<dbReference type="RefSeq" id="WP_203387597.1">
    <property type="nucleotide sequence ID" value="NZ_CP064781.1"/>
</dbReference>
<dbReference type="AlphaFoldDB" id="A0A974SPH3"/>
<sequence length="281" mass="30287">MNPRALQLPKPFDLTGRVAVVTGGSGLLGVQHARALAEIGARVVIADIDLARAEAEAGRIRSDFGDDAAMALKLDVTRQDSVREGLDTVIERLGGVHVLVNNAAVDPKVTKESIVETSRLEHFPLEQWHYQIDVGLTGAFLCSQAFGGWMAGHGGGAILNIASDLAVFAPDQRLYRKPGLPDDSQPVKPVTYPVIKTALLGLTRYLATYWNEVGIRVNALSPGGVYNGQNDEFVARLSQLIPLGRMARADEYRAAVQFLCSDASSYMTGQNVVMDGGRSTW</sequence>
<accession>A0A974SPH3</accession>
<dbReference type="KEGG" id="ares:IWH25_01500"/>
<gene>
    <name evidence="4" type="ORF">IWH25_01500</name>
</gene>
<keyword evidence="2" id="KW-0560">Oxidoreductase</keyword>
<dbReference type="Pfam" id="PF00106">
    <property type="entry name" value="adh_short"/>
    <property type="match status" value="1"/>
</dbReference>
<dbReference type="PRINTS" id="PR00080">
    <property type="entry name" value="SDRFAMILY"/>
</dbReference>
<comment type="similarity">
    <text evidence="1 3">Belongs to the short-chain dehydrogenases/reductases (SDR) family.</text>
</comment>
<keyword evidence="5" id="KW-1185">Reference proteome</keyword>
<dbReference type="GO" id="GO:0016616">
    <property type="term" value="F:oxidoreductase activity, acting on the CH-OH group of donors, NAD or NADP as acceptor"/>
    <property type="evidence" value="ECO:0007669"/>
    <property type="project" value="TreeGrafter"/>
</dbReference>
<evidence type="ECO:0000256" key="2">
    <source>
        <dbReference type="ARBA" id="ARBA00023002"/>
    </source>
</evidence>
<dbReference type="PANTHER" id="PTHR42760">
    <property type="entry name" value="SHORT-CHAIN DEHYDROGENASES/REDUCTASES FAMILY MEMBER"/>
    <property type="match status" value="1"/>
</dbReference>
<dbReference type="InterPro" id="IPR002347">
    <property type="entry name" value="SDR_fam"/>
</dbReference>
<dbReference type="Gene3D" id="3.40.50.720">
    <property type="entry name" value="NAD(P)-binding Rossmann-like Domain"/>
    <property type="match status" value="1"/>
</dbReference>
<reference evidence="4" key="1">
    <citation type="submission" date="2020-11" db="EMBL/GenBank/DDBJ databases">
        <title>Azospira restricta DSM 18626 genome sequence.</title>
        <authorList>
            <person name="Moe W.M."/>
        </authorList>
    </citation>
    <scope>NUCLEOTIDE SEQUENCE</scope>
    <source>
        <strain evidence="4">DSM 18626</strain>
    </source>
</reference>
<dbReference type="PRINTS" id="PR00081">
    <property type="entry name" value="GDHRDH"/>
</dbReference>
<evidence type="ECO:0000256" key="3">
    <source>
        <dbReference type="RuleBase" id="RU000363"/>
    </source>
</evidence>
<protein>
    <submittedName>
        <fullName evidence="4">SDR family oxidoreductase</fullName>
    </submittedName>
</protein>
<evidence type="ECO:0000313" key="5">
    <source>
        <dbReference type="Proteomes" id="UP000663444"/>
    </source>
</evidence>
<dbReference type="Pfam" id="PF13561">
    <property type="entry name" value="adh_short_C2"/>
    <property type="match status" value="1"/>
</dbReference>
<dbReference type="Proteomes" id="UP000663444">
    <property type="component" value="Chromosome"/>
</dbReference>
<evidence type="ECO:0000313" key="4">
    <source>
        <dbReference type="EMBL" id="QRJ64062.1"/>
    </source>
</evidence>
<dbReference type="SUPFAM" id="SSF51735">
    <property type="entry name" value="NAD(P)-binding Rossmann-fold domains"/>
    <property type="match status" value="1"/>
</dbReference>
<organism evidence="4 5">
    <name type="scientific">Azospira restricta</name>
    <dbReference type="NCBI Taxonomy" id="404405"/>
    <lineage>
        <taxon>Bacteria</taxon>
        <taxon>Pseudomonadati</taxon>
        <taxon>Pseudomonadota</taxon>
        <taxon>Betaproteobacteria</taxon>
        <taxon>Rhodocyclales</taxon>
        <taxon>Rhodocyclaceae</taxon>
        <taxon>Azospira</taxon>
    </lineage>
</organism>
<dbReference type="EMBL" id="CP064781">
    <property type="protein sequence ID" value="QRJ64062.1"/>
    <property type="molecule type" value="Genomic_DNA"/>
</dbReference>
<dbReference type="PANTHER" id="PTHR42760:SF133">
    <property type="entry name" value="3-OXOACYL-[ACYL-CARRIER-PROTEIN] REDUCTASE"/>
    <property type="match status" value="1"/>
</dbReference>
<evidence type="ECO:0000256" key="1">
    <source>
        <dbReference type="ARBA" id="ARBA00006484"/>
    </source>
</evidence>
<proteinExistence type="inferred from homology"/>
<dbReference type="InterPro" id="IPR036291">
    <property type="entry name" value="NAD(P)-bd_dom_sf"/>
</dbReference>